<evidence type="ECO:0000256" key="7">
    <source>
        <dbReference type="ARBA" id="ARBA00023136"/>
    </source>
</evidence>
<dbReference type="PANTHER" id="PTHR43297">
    <property type="entry name" value="OLIGOPEPTIDE TRANSPORT ATP-BINDING PROTEIN APPD"/>
    <property type="match status" value="1"/>
</dbReference>
<dbReference type="AlphaFoldDB" id="A0A1B2DKV7"/>
<protein>
    <submittedName>
        <fullName evidence="9">Peptide ABC transporter ATP-binding protein</fullName>
    </submittedName>
</protein>
<comment type="subcellular location">
    <subcellularLocation>
        <location evidence="1">Cell membrane</location>
        <topology evidence="1">Peripheral membrane protein</topology>
    </subcellularLocation>
</comment>
<sequence>MSETVLSIRNLSISFETASGLVNAIRGVDLELRKGETVAIVGESGSGKSVTVKAIMRILSSNGRINAGSILFHYEDKGKRVTQDLLKLSQKEMRSQINGRRIAMVFQDPMTSLNPTMTVGNQIMESMIIHLKKNRSEARKRALELLYLVGISDPEKRMKCYPHQLSGGMRQRVVIAIMLACDPEVLICDEPTTALDVTIQAKILELIKTIQAKTGISVIYITHDLGVVAKVADYVTVMYAGKMIERGTVEEIFYDPRHPYTWGLLSSMPDMGSPNEKLYTIPGSPPNLLHPITGDAFAPRNVHALNIDFKLEPPMFKVTDTHYAATWLLHENAPKIEMSETLKARLGKAAKEAGSEWEEKPSYELLI</sequence>
<evidence type="ECO:0000259" key="8">
    <source>
        <dbReference type="PROSITE" id="PS50893"/>
    </source>
</evidence>
<dbReference type="Pfam" id="PF08352">
    <property type="entry name" value="oligo_HPY"/>
    <property type="match status" value="1"/>
</dbReference>
<dbReference type="PANTHER" id="PTHR43297:SF2">
    <property type="entry name" value="DIPEPTIDE TRANSPORT ATP-BINDING PROTEIN DPPD"/>
    <property type="match status" value="1"/>
</dbReference>
<dbReference type="SUPFAM" id="SSF52540">
    <property type="entry name" value="P-loop containing nucleoside triphosphate hydrolases"/>
    <property type="match status" value="1"/>
</dbReference>
<dbReference type="GO" id="GO:0005524">
    <property type="term" value="F:ATP binding"/>
    <property type="evidence" value="ECO:0007669"/>
    <property type="project" value="UniProtKB-KW"/>
</dbReference>
<dbReference type="PROSITE" id="PS50893">
    <property type="entry name" value="ABC_TRANSPORTER_2"/>
    <property type="match status" value="1"/>
</dbReference>
<dbReference type="InterPro" id="IPR050388">
    <property type="entry name" value="ABC_Ni/Peptide_Import"/>
</dbReference>
<dbReference type="InterPro" id="IPR013563">
    <property type="entry name" value="Oligopep_ABC_C"/>
</dbReference>
<dbReference type="InterPro" id="IPR017871">
    <property type="entry name" value="ABC_transporter-like_CS"/>
</dbReference>
<dbReference type="InterPro" id="IPR003439">
    <property type="entry name" value="ABC_transporter-like_ATP-bd"/>
</dbReference>
<keyword evidence="4" id="KW-1003">Cell membrane</keyword>
<dbReference type="RefSeq" id="WP_099519498.1">
    <property type="nucleotide sequence ID" value="NZ_CP016808.1"/>
</dbReference>
<evidence type="ECO:0000256" key="2">
    <source>
        <dbReference type="ARBA" id="ARBA00005417"/>
    </source>
</evidence>
<reference evidence="9" key="1">
    <citation type="submission" date="2016-08" db="EMBL/GenBank/DDBJ databases">
        <title>Complete Genome Seqeunce of Paenibacillus sp. BIHB 4019 from tea rhizoplane.</title>
        <authorList>
            <person name="Thakur R."/>
            <person name="Swarnkar M.K."/>
            <person name="Gulati A."/>
        </authorList>
    </citation>
    <scope>NUCLEOTIDE SEQUENCE [LARGE SCALE GENOMIC DNA]</scope>
    <source>
        <strain evidence="9">BIHB4019</strain>
    </source>
</reference>
<dbReference type="GO" id="GO:0015833">
    <property type="term" value="P:peptide transport"/>
    <property type="evidence" value="ECO:0007669"/>
    <property type="project" value="InterPro"/>
</dbReference>
<organism evidence="9">
    <name type="scientific">Paenibacillus sp. BIHB 4019</name>
    <dbReference type="NCBI Taxonomy" id="1870819"/>
    <lineage>
        <taxon>Bacteria</taxon>
        <taxon>Bacillati</taxon>
        <taxon>Bacillota</taxon>
        <taxon>Bacilli</taxon>
        <taxon>Bacillales</taxon>
        <taxon>Paenibacillaceae</taxon>
        <taxon>Paenibacillus</taxon>
    </lineage>
</organism>
<dbReference type="GO" id="GO:0005886">
    <property type="term" value="C:plasma membrane"/>
    <property type="evidence" value="ECO:0007669"/>
    <property type="project" value="UniProtKB-SubCell"/>
</dbReference>
<proteinExistence type="inferred from homology"/>
<dbReference type="EMBL" id="CP016808">
    <property type="protein sequence ID" value="ANY68358.1"/>
    <property type="molecule type" value="Genomic_DNA"/>
</dbReference>
<evidence type="ECO:0000256" key="1">
    <source>
        <dbReference type="ARBA" id="ARBA00004202"/>
    </source>
</evidence>
<dbReference type="InterPro" id="IPR003593">
    <property type="entry name" value="AAA+_ATPase"/>
</dbReference>
<name>A0A1B2DKV7_9BACL</name>
<dbReference type="InterPro" id="IPR027417">
    <property type="entry name" value="P-loop_NTPase"/>
</dbReference>
<gene>
    <name evidence="9" type="ORF">BBD42_19175</name>
</gene>
<feature type="domain" description="ABC transporter" evidence="8">
    <location>
        <begin position="8"/>
        <end position="265"/>
    </location>
</feature>
<comment type="similarity">
    <text evidence="2">Belongs to the ABC transporter superfamily.</text>
</comment>
<dbReference type="SMART" id="SM00382">
    <property type="entry name" value="AAA"/>
    <property type="match status" value="1"/>
</dbReference>
<evidence type="ECO:0000256" key="5">
    <source>
        <dbReference type="ARBA" id="ARBA00022741"/>
    </source>
</evidence>
<evidence type="ECO:0000256" key="4">
    <source>
        <dbReference type="ARBA" id="ARBA00022475"/>
    </source>
</evidence>
<accession>A0A1B2DKV7</accession>
<keyword evidence="7" id="KW-0472">Membrane</keyword>
<keyword evidence="3" id="KW-0813">Transport</keyword>
<keyword evidence="5" id="KW-0547">Nucleotide-binding</keyword>
<evidence type="ECO:0000313" key="9">
    <source>
        <dbReference type="EMBL" id="ANY68358.1"/>
    </source>
</evidence>
<evidence type="ECO:0000256" key="6">
    <source>
        <dbReference type="ARBA" id="ARBA00022840"/>
    </source>
</evidence>
<dbReference type="NCBIfam" id="TIGR01727">
    <property type="entry name" value="oligo_HPY"/>
    <property type="match status" value="1"/>
</dbReference>
<dbReference type="Pfam" id="PF00005">
    <property type="entry name" value="ABC_tran"/>
    <property type="match status" value="1"/>
</dbReference>
<evidence type="ECO:0000256" key="3">
    <source>
        <dbReference type="ARBA" id="ARBA00022448"/>
    </source>
</evidence>
<dbReference type="PROSITE" id="PS00211">
    <property type="entry name" value="ABC_TRANSPORTER_1"/>
    <property type="match status" value="1"/>
</dbReference>
<dbReference type="Gene3D" id="3.40.50.300">
    <property type="entry name" value="P-loop containing nucleotide triphosphate hydrolases"/>
    <property type="match status" value="1"/>
</dbReference>
<dbReference type="GO" id="GO:0016887">
    <property type="term" value="F:ATP hydrolysis activity"/>
    <property type="evidence" value="ECO:0007669"/>
    <property type="project" value="InterPro"/>
</dbReference>
<dbReference type="FunFam" id="3.40.50.300:FF:000016">
    <property type="entry name" value="Oligopeptide ABC transporter ATP-binding component"/>
    <property type="match status" value="1"/>
</dbReference>
<keyword evidence="6 9" id="KW-0067">ATP-binding</keyword>
<dbReference type="CDD" id="cd03257">
    <property type="entry name" value="ABC_NikE_OppD_transporters"/>
    <property type="match status" value="1"/>
</dbReference>